<keyword evidence="3" id="KW-0456">Lyase</keyword>
<evidence type="ECO:0000256" key="3">
    <source>
        <dbReference type="ARBA" id="ARBA00023239"/>
    </source>
</evidence>
<dbReference type="InterPro" id="IPR050147">
    <property type="entry name" value="Ser/Thr_Dehydratase"/>
</dbReference>
<evidence type="ECO:0000313" key="8">
    <source>
        <dbReference type="Proteomes" id="UP000037510"/>
    </source>
</evidence>
<sequence>MSPSDKSKGITVSGGRNYLLAMAHYGFRQSVPVNVIVPKDCPVSDKHQFKENFAIVKVHGSDFSEASLHALTYSHEIGTSYVHWFVRQIGAHSKTFTIRSDRLDLIAGYGTLGLDLLSQLDKMDAILCPVGSGNLVADHQGILGQNGSLPILHPCLPVFSVVYSCHIASNNAYQIIKGYLDRMVRSPFYIPLYLYLVFYSRHIASNNAYQIIKGYLDRMITVDETWISRAVVNILEREKLVVEGAAACSIAAIMAGKVPELRGKNVVCILSGGNINSSRMSRIIDRGLSAEGRLVKYHATLADGTGAMARLLTKVAETGADVKSFVPERSWMHHDIFTITATLADGTGAMARLLTKVAETGADVKSFVPERSWMHHDIFTITATLADGTGAMARLLTKVAETGADVKSFVPERSWMHHDIFTITATLADGTGAMARLLTKVAETGADVKSFVPERSWMHHDIFTITYHATLADGTGAMARLLTKVAETGADVKSFVPERSWMHHDIFTITATLADGTGAMARLLTKVVETGADVKSFEPERSWMHHDIFTITVDSDIAMEHPQILSFTEIKQAAERIEKRGVRNAFIAHGEEAYKRGMIVPSQGNMALGAAYHGGTLGVPSKSTCKSRKKKTLEKNLENFELFLDNPLVMAGLGTVGLEIVTQLPEVDVVVVPAAAGALLAAVLVACKKYKCSCLVYGAECSKVPKMMKALQAGRPVPVPVTANLADGLNASIAGANAFETLKGRLDRMLVVDEVFIARAMIAMLERERLVADGAGVCAVAAVMQGLVPELRGKRYSHSVIA</sequence>
<feature type="domain" description="Tryptophan synthase beta chain-like PALP" evidence="6">
    <location>
        <begin position="645"/>
        <end position="789"/>
    </location>
</feature>
<dbReference type="Pfam" id="PF00291">
    <property type="entry name" value="PALP"/>
    <property type="match status" value="1"/>
</dbReference>
<evidence type="ECO:0000313" key="7">
    <source>
        <dbReference type="EMBL" id="KOB68701.1"/>
    </source>
</evidence>
<evidence type="ECO:0000256" key="5">
    <source>
        <dbReference type="ARBA" id="ARBA00042605"/>
    </source>
</evidence>
<gene>
    <name evidence="7" type="ORF">OBRU01_14542</name>
</gene>
<reference evidence="7 8" key="1">
    <citation type="journal article" date="2015" name="Genome Biol. Evol.">
        <title>The genome of winter moth (Operophtera brumata) provides a genomic perspective on sexual dimorphism and phenology.</title>
        <authorList>
            <person name="Derks M.F."/>
            <person name="Smit S."/>
            <person name="Salis L."/>
            <person name="Schijlen E."/>
            <person name="Bossers A."/>
            <person name="Mateman C."/>
            <person name="Pijl A.S."/>
            <person name="de Ridder D."/>
            <person name="Groenen M.A."/>
            <person name="Visser M.E."/>
            <person name="Megens H.J."/>
        </authorList>
    </citation>
    <scope>NUCLEOTIDE SEQUENCE [LARGE SCALE GENOMIC DNA]</scope>
    <source>
        <strain evidence="7">WM2013NL</strain>
        <tissue evidence="7">Head and thorax</tissue>
    </source>
</reference>
<comment type="caution">
    <text evidence="7">The sequence shown here is derived from an EMBL/GenBank/DDBJ whole genome shotgun (WGS) entry which is preliminary data.</text>
</comment>
<protein>
    <recommendedName>
        <fullName evidence="4">L-serine deaminase</fullName>
    </recommendedName>
    <alternativeName>
        <fullName evidence="5">L-threonine dehydratase</fullName>
    </alternativeName>
</protein>
<evidence type="ECO:0000259" key="6">
    <source>
        <dbReference type="Pfam" id="PF00291"/>
    </source>
</evidence>
<comment type="cofactor">
    <cofactor evidence="1">
        <name>pyridoxal 5'-phosphate</name>
        <dbReference type="ChEBI" id="CHEBI:597326"/>
    </cofactor>
</comment>
<dbReference type="GO" id="GO:0009097">
    <property type="term" value="P:isoleucine biosynthetic process"/>
    <property type="evidence" value="ECO:0007669"/>
    <property type="project" value="TreeGrafter"/>
</dbReference>
<dbReference type="PANTHER" id="PTHR48078:SF19">
    <property type="entry name" value="ACT DOMAIN-CONTAINING PROTEIN"/>
    <property type="match status" value="1"/>
</dbReference>
<dbReference type="STRING" id="104452.A0A0L7L073"/>
<evidence type="ECO:0000256" key="1">
    <source>
        <dbReference type="ARBA" id="ARBA00001933"/>
    </source>
</evidence>
<dbReference type="PANTHER" id="PTHR48078">
    <property type="entry name" value="THREONINE DEHYDRATASE, MITOCHONDRIAL-RELATED"/>
    <property type="match status" value="1"/>
</dbReference>
<dbReference type="GO" id="GO:0004794">
    <property type="term" value="F:threonine deaminase activity"/>
    <property type="evidence" value="ECO:0007669"/>
    <property type="project" value="TreeGrafter"/>
</dbReference>
<dbReference type="Proteomes" id="UP000037510">
    <property type="component" value="Unassembled WGS sequence"/>
</dbReference>
<organism evidence="7 8">
    <name type="scientific">Operophtera brumata</name>
    <name type="common">Winter moth</name>
    <name type="synonym">Phalaena brumata</name>
    <dbReference type="NCBI Taxonomy" id="104452"/>
    <lineage>
        <taxon>Eukaryota</taxon>
        <taxon>Metazoa</taxon>
        <taxon>Ecdysozoa</taxon>
        <taxon>Arthropoda</taxon>
        <taxon>Hexapoda</taxon>
        <taxon>Insecta</taxon>
        <taxon>Pterygota</taxon>
        <taxon>Neoptera</taxon>
        <taxon>Endopterygota</taxon>
        <taxon>Lepidoptera</taxon>
        <taxon>Glossata</taxon>
        <taxon>Ditrysia</taxon>
        <taxon>Geometroidea</taxon>
        <taxon>Geometridae</taxon>
        <taxon>Larentiinae</taxon>
        <taxon>Operophtera</taxon>
    </lineage>
</organism>
<dbReference type="InterPro" id="IPR001926">
    <property type="entry name" value="TrpB-like_PALP"/>
</dbReference>
<accession>A0A0L7L073</accession>
<dbReference type="EMBL" id="JTDY01004022">
    <property type="protein sequence ID" value="KOB68701.1"/>
    <property type="molecule type" value="Genomic_DNA"/>
</dbReference>
<keyword evidence="8" id="KW-1185">Reference proteome</keyword>
<evidence type="ECO:0000256" key="2">
    <source>
        <dbReference type="ARBA" id="ARBA00022898"/>
    </source>
</evidence>
<dbReference type="SUPFAM" id="SSF53686">
    <property type="entry name" value="Tryptophan synthase beta subunit-like PLP-dependent enzymes"/>
    <property type="match status" value="2"/>
</dbReference>
<dbReference type="GO" id="GO:0006567">
    <property type="term" value="P:L-threonine catabolic process"/>
    <property type="evidence" value="ECO:0007669"/>
    <property type="project" value="TreeGrafter"/>
</dbReference>
<dbReference type="Gene3D" id="3.40.50.1100">
    <property type="match status" value="5"/>
</dbReference>
<dbReference type="InterPro" id="IPR036052">
    <property type="entry name" value="TrpB-like_PALP_sf"/>
</dbReference>
<name>A0A0L7L073_OPEBR</name>
<proteinExistence type="predicted"/>
<dbReference type="GO" id="GO:0006565">
    <property type="term" value="P:L-serine catabolic process"/>
    <property type="evidence" value="ECO:0007669"/>
    <property type="project" value="TreeGrafter"/>
</dbReference>
<keyword evidence="2" id="KW-0663">Pyridoxal phosphate</keyword>
<dbReference type="GO" id="GO:0003941">
    <property type="term" value="F:L-serine ammonia-lyase activity"/>
    <property type="evidence" value="ECO:0007669"/>
    <property type="project" value="TreeGrafter"/>
</dbReference>
<dbReference type="AlphaFoldDB" id="A0A0L7L073"/>
<evidence type="ECO:0000256" key="4">
    <source>
        <dbReference type="ARBA" id="ARBA00041766"/>
    </source>
</evidence>